<dbReference type="Pfam" id="PF04055">
    <property type="entry name" value="Radical_SAM"/>
    <property type="match status" value="1"/>
</dbReference>
<dbReference type="GO" id="GO:0051539">
    <property type="term" value="F:4 iron, 4 sulfur cluster binding"/>
    <property type="evidence" value="ECO:0007669"/>
    <property type="project" value="UniProtKB-KW"/>
</dbReference>
<dbReference type="PROSITE" id="PS51918">
    <property type="entry name" value="RADICAL_SAM"/>
    <property type="match status" value="1"/>
</dbReference>
<dbReference type="PANTHER" id="PTHR11228:SF7">
    <property type="entry name" value="PQQA PEPTIDE CYCLASE"/>
    <property type="match status" value="1"/>
</dbReference>
<dbReference type="PROSITE" id="PS01305">
    <property type="entry name" value="MOAA_NIFB_PQQE"/>
    <property type="match status" value="1"/>
</dbReference>
<keyword evidence="6" id="KW-0408">Iron</keyword>
<feature type="domain" description="Radical SAM core" evidence="8">
    <location>
        <begin position="24"/>
        <end position="244"/>
    </location>
</feature>
<keyword evidence="2" id="KW-0004">4Fe-4S</keyword>
<name>A0A1G2EF79_9BACT</name>
<evidence type="ECO:0000313" key="10">
    <source>
        <dbReference type="Proteomes" id="UP000178647"/>
    </source>
</evidence>
<sequence length="349" mass="39282">MLLLSKLNTGLRMIPAILKAKYIKPVPIFCQWEITYNCNMDCQFCMPKRNIALKKRSPELTTKEAIDIIRQLADLGTKILNFSGGEPTLRKDLPILINEAKKRKMAVFFSTNGSTLKDTAKNLWEADMIRVSIDGPKEIHDKIRRHPGAFDKAVAGIKILKKYGKKPMIVTAVSNLMEFKDLICMAELAKSLEVQIDFSMVGISLPATIINPQKSDLMKEQTQLVSNVNWFIESIAKLKKMYGKTIANPSIYLEMLKKGSLANFGCKALTANISIKPNGAVGFPCDNYTMGLAQGNLRDIYFGKKVSEARKLTGKFWFCHLCYSRCNGFSTMLLKTKHLLSILKSYKSF</sequence>
<dbReference type="InterPro" id="IPR058240">
    <property type="entry name" value="rSAM_sf"/>
</dbReference>
<evidence type="ECO:0000256" key="6">
    <source>
        <dbReference type="ARBA" id="ARBA00023004"/>
    </source>
</evidence>
<dbReference type="CDD" id="cd01335">
    <property type="entry name" value="Radical_SAM"/>
    <property type="match status" value="1"/>
</dbReference>
<proteinExistence type="predicted"/>
<gene>
    <name evidence="9" type="ORF">A2896_01575</name>
</gene>
<dbReference type="SMART" id="SM00729">
    <property type="entry name" value="Elp3"/>
    <property type="match status" value="1"/>
</dbReference>
<dbReference type="SFLD" id="SFLDG01067">
    <property type="entry name" value="SPASM/twitch_domain_containing"/>
    <property type="match status" value="1"/>
</dbReference>
<keyword evidence="5" id="KW-0560">Oxidoreductase</keyword>
<keyword evidence="7" id="KW-0411">Iron-sulfur</keyword>
<comment type="cofactor">
    <cofactor evidence="1">
        <name>[4Fe-4S] cluster</name>
        <dbReference type="ChEBI" id="CHEBI:49883"/>
    </cofactor>
</comment>
<evidence type="ECO:0000259" key="8">
    <source>
        <dbReference type="PROSITE" id="PS51918"/>
    </source>
</evidence>
<evidence type="ECO:0000256" key="4">
    <source>
        <dbReference type="ARBA" id="ARBA00022723"/>
    </source>
</evidence>
<evidence type="ECO:0000256" key="7">
    <source>
        <dbReference type="ARBA" id="ARBA00023014"/>
    </source>
</evidence>
<dbReference type="InterPro" id="IPR000385">
    <property type="entry name" value="MoaA_NifB_PqqE_Fe-S-bd_CS"/>
</dbReference>
<dbReference type="GO" id="GO:0016491">
    <property type="term" value="F:oxidoreductase activity"/>
    <property type="evidence" value="ECO:0007669"/>
    <property type="project" value="UniProtKB-KW"/>
</dbReference>
<dbReference type="AlphaFoldDB" id="A0A1G2EF79"/>
<dbReference type="InterPro" id="IPR050377">
    <property type="entry name" value="Radical_SAM_PqqE_MftC-like"/>
</dbReference>
<dbReference type="Gene3D" id="3.20.20.70">
    <property type="entry name" value="Aldolase class I"/>
    <property type="match status" value="1"/>
</dbReference>
<dbReference type="SFLD" id="SFLDG01386">
    <property type="entry name" value="main_SPASM_domain-containing"/>
    <property type="match status" value="1"/>
</dbReference>
<dbReference type="GO" id="GO:0032324">
    <property type="term" value="P:molybdopterin cofactor biosynthetic process"/>
    <property type="evidence" value="ECO:0007669"/>
    <property type="project" value="UniProtKB-ARBA"/>
</dbReference>
<evidence type="ECO:0000256" key="3">
    <source>
        <dbReference type="ARBA" id="ARBA00022691"/>
    </source>
</evidence>
<reference evidence="9 10" key="1">
    <citation type="journal article" date="2016" name="Nat. Commun.">
        <title>Thousands of microbial genomes shed light on interconnected biogeochemical processes in an aquifer system.</title>
        <authorList>
            <person name="Anantharaman K."/>
            <person name="Brown C.T."/>
            <person name="Hug L.A."/>
            <person name="Sharon I."/>
            <person name="Castelle C.J."/>
            <person name="Probst A.J."/>
            <person name="Thomas B.C."/>
            <person name="Singh A."/>
            <person name="Wilkins M.J."/>
            <person name="Karaoz U."/>
            <person name="Brodie E.L."/>
            <person name="Williams K.H."/>
            <person name="Hubbard S.S."/>
            <person name="Banfield J.F."/>
        </authorList>
    </citation>
    <scope>NUCLEOTIDE SEQUENCE [LARGE SCALE GENOMIC DNA]</scope>
</reference>
<comment type="caution">
    <text evidence="9">The sequence shown here is derived from an EMBL/GenBank/DDBJ whole genome shotgun (WGS) entry which is preliminary data.</text>
</comment>
<dbReference type="EMBL" id="MHMH01000021">
    <property type="protein sequence ID" value="OGZ24011.1"/>
    <property type="molecule type" value="Genomic_DNA"/>
</dbReference>
<dbReference type="GO" id="GO:0046872">
    <property type="term" value="F:metal ion binding"/>
    <property type="evidence" value="ECO:0007669"/>
    <property type="project" value="UniProtKB-KW"/>
</dbReference>
<dbReference type="InterPro" id="IPR013785">
    <property type="entry name" value="Aldolase_TIM"/>
</dbReference>
<dbReference type="STRING" id="1801672.A2896_01575"/>
<evidence type="ECO:0000256" key="2">
    <source>
        <dbReference type="ARBA" id="ARBA00022485"/>
    </source>
</evidence>
<dbReference type="SUPFAM" id="SSF102114">
    <property type="entry name" value="Radical SAM enzymes"/>
    <property type="match status" value="1"/>
</dbReference>
<dbReference type="Proteomes" id="UP000178647">
    <property type="component" value="Unassembled WGS sequence"/>
</dbReference>
<evidence type="ECO:0000256" key="5">
    <source>
        <dbReference type="ARBA" id="ARBA00023002"/>
    </source>
</evidence>
<protein>
    <recommendedName>
        <fullName evidence="8">Radical SAM core domain-containing protein</fullName>
    </recommendedName>
</protein>
<evidence type="ECO:0000256" key="1">
    <source>
        <dbReference type="ARBA" id="ARBA00001966"/>
    </source>
</evidence>
<accession>A0A1G2EF79</accession>
<dbReference type="InterPro" id="IPR007197">
    <property type="entry name" value="rSAM"/>
</dbReference>
<organism evidence="9 10">
    <name type="scientific">Candidatus Nealsonbacteria bacterium RIFCSPLOWO2_01_FULL_43_32</name>
    <dbReference type="NCBI Taxonomy" id="1801672"/>
    <lineage>
        <taxon>Bacteria</taxon>
        <taxon>Candidatus Nealsoniibacteriota</taxon>
    </lineage>
</organism>
<keyword evidence="4" id="KW-0479">Metal-binding</keyword>
<dbReference type="SFLD" id="SFLDS00029">
    <property type="entry name" value="Radical_SAM"/>
    <property type="match status" value="1"/>
</dbReference>
<keyword evidence="3" id="KW-0949">S-adenosyl-L-methionine</keyword>
<dbReference type="InterPro" id="IPR006638">
    <property type="entry name" value="Elp3/MiaA/NifB-like_rSAM"/>
</dbReference>
<dbReference type="PANTHER" id="PTHR11228">
    <property type="entry name" value="RADICAL SAM DOMAIN PROTEIN"/>
    <property type="match status" value="1"/>
</dbReference>
<evidence type="ECO:0000313" key="9">
    <source>
        <dbReference type="EMBL" id="OGZ24011.1"/>
    </source>
</evidence>